<proteinExistence type="predicted"/>
<gene>
    <name evidence="1" type="ORF">SAMN05421790_101351</name>
</gene>
<dbReference type="Pfam" id="PF06133">
    <property type="entry name" value="Com_YlbF"/>
    <property type="match status" value="1"/>
</dbReference>
<dbReference type="PANTHER" id="PTHR38448:SF1">
    <property type="entry name" value="YLBF FAMILY REGULATOR"/>
    <property type="match status" value="1"/>
</dbReference>
<dbReference type="InterPro" id="IPR052767">
    <property type="entry name" value="Bact_com_dev_regulator"/>
</dbReference>
<name>A0A1N7ITP8_9BACL</name>
<evidence type="ECO:0000313" key="2">
    <source>
        <dbReference type="Proteomes" id="UP000186795"/>
    </source>
</evidence>
<dbReference type="SUPFAM" id="SSF158622">
    <property type="entry name" value="YheA/YmcA-like"/>
    <property type="match status" value="1"/>
</dbReference>
<dbReference type="Proteomes" id="UP000186795">
    <property type="component" value="Unassembled WGS sequence"/>
</dbReference>
<keyword evidence="2" id="KW-1185">Reference proteome</keyword>
<dbReference type="AlphaFoldDB" id="A0A1N7ITP8"/>
<dbReference type="PANTHER" id="PTHR38448">
    <property type="entry name" value="REGULATORY PROTEIN YLBF-RELATED"/>
    <property type="match status" value="1"/>
</dbReference>
<dbReference type="EMBL" id="FTOD01000001">
    <property type="protein sequence ID" value="SIS40407.1"/>
    <property type="molecule type" value="Genomic_DNA"/>
</dbReference>
<organism evidence="1 2">
    <name type="scientific">Kroppenstedtia eburnea</name>
    <dbReference type="NCBI Taxonomy" id="714067"/>
    <lineage>
        <taxon>Bacteria</taxon>
        <taxon>Bacillati</taxon>
        <taxon>Bacillota</taxon>
        <taxon>Bacilli</taxon>
        <taxon>Bacillales</taxon>
        <taxon>Thermoactinomycetaceae</taxon>
        <taxon>Kroppenstedtia</taxon>
    </lineage>
</organism>
<dbReference type="InterPro" id="IPR016783">
    <property type="entry name" value="Biofilm_formation_YmcA"/>
</dbReference>
<dbReference type="Gene3D" id="1.20.1500.10">
    <property type="entry name" value="YheA/YmcA-like"/>
    <property type="match status" value="1"/>
</dbReference>
<protein>
    <submittedName>
        <fullName evidence="1">Cell fate regulator YmcA, YheA/YmcA/DUF963 family (Controls sporulation, competence, biofilm development)</fullName>
    </submittedName>
</protein>
<reference evidence="2" key="1">
    <citation type="submission" date="2017-01" db="EMBL/GenBank/DDBJ databases">
        <authorList>
            <person name="Varghese N."/>
            <person name="Submissions S."/>
        </authorList>
    </citation>
    <scope>NUCLEOTIDE SEQUENCE [LARGE SCALE GENOMIC DNA]</scope>
    <source>
        <strain evidence="2">DSM 45196</strain>
    </source>
</reference>
<sequence>MKQPNPDHPILVHASSLGRRLSETEEIRRFRLAEEQINRSSRVQGLIEEIKRKQKELVHAKHYQKPEYTRRLEQELDRLQLEMDQLPIVREYQQSQVEMNDLLQTLTKALAGAVSEKLNVDVGGDVGGGCGSGGPCGCR</sequence>
<dbReference type="PIRSF" id="PIRSF021287">
    <property type="entry name" value="Biofilm_formation_YmcA"/>
    <property type="match status" value="1"/>
</dbReference>
<evidence type="ECO:0000313" key="1">
    <source>
        <dbReference type="EMBL" id="SIS40407.1"/>
    </source>
</evidence>
<dbReference type="InterPro" id="IPR023378">
    <property type="entry name" value="YheA/YmcA-like_dom_sf"/>
</dbReference>
<dbReference type="RefSeq" id="WP_009708709.1">
    <property type="nucleotide sequence ID" value="NZ_CP048103.1"/>
</dbReference>
<dbReference type="InterPro" id="IPR010368">
    <property type="entry name" value="Com_YlbF"/>
</dbReference>
<accession>A0A1N7ITP8</accession>
<dbReference type="OrthoDB" id="2167788at2"/>